<protein>
    <recommendedName>
        <fullName evidence="7">dITP/XTP pyrophosphatase</fullName>
        <ecNumber evidence="7">3.6.1.66</ecNumber>
    </recommendedName>
    <alternativeName>
        <fullName evidence="7">Non-canonical purine NTP pyrophosphatase</fullName>
    </alternativeName>
    <alternativeName>
        <fullName evidence="7">Non-standard purine NTP pyrophosphatase</fullName>
    </alternativeName>
    <alternativeName>
        <fullName evidence="7">Nucleoside-triphosphate diphosphatase</fullName>
    </alternativeName>
    <alternativeName>
        <fullName evidence="7">Nucleoside-triphosphate pyrophosphatase</fullName>
        <shortName evidence="7">NTPase</shortName>
    </alternativeName>
</protein>
<dbReference type="GO" id="GO:0046872">
    <property type="term" value="F:metal ion binding"/>
    <property type="evidence" value="ECO:0007669"/>
    <property type="project" value="UniProtKB-KW"/>
</dbReference>
<evidence type="ECO:0000313" key="9">
    <source>
        <dbReference type="EMBL" id="QOR94480.1"/>
    </source>
</evidence>
<keyword evidence="10" id="KW-1185">Reference proteome</keyword>
<dbReference type="GO" id="GO:0009146">
    <property type="term" value="P:purine nucleoside triphosphate catabolic process"/>
    <property type="evidence" value="ECO:0007669"/>
    <property type="project" value="UniProtKB-UniRule"/>
</dbReference>
<organism evidence="9 10">
    <name type="scientific">Thermosphaera chiliense</name>
    <dbReference type="NCBI Taxonomy" id="3402707"/>
    <lineage>
        <taxon>Archaea</taxon>
        <taxon>Thermoproteota</taxon>
        <taxon>Thermoprotei</taxon>
        <taxon>Desulfurococcales</taxon>
        <taxon>Desulfurococcaceae</taxon>
        <taxon>Thermosphaera</taxon>
    </lineage>
</organism>
<dbReference type="GO" id="GO:0035870">
    <property type="term" value="F:dITP diphosphatase activity"/>
    <property type="evidence" value="ECO:0007669"/>
    <property type="project" value="UniProtKB-UniRule"/>
</dbReference>
<comment type="cofactor">
    <cofactor evidence="7">
        <name>Mg(2+)</name>
        <dbReference type="ChEBI" id="CHEBI:18420"/>
    </cofactor>
    <text evidence="7">Binds 1 Mg(2+) ion per subunit.</text>
</comment>
<evidence type="ECO:0000256" key="8">
    <source>
        <dbReference type="RuleBase" id="RU003781"/>
    </source>
</evidence>
<keyword evidence="4 7" id="KW-0378">Hydrolase</keyword>
<evidence type="ECO:0000313" key="10">
    <source>
        <dbReference type="Proteomes" id="UP000593766"/>
    </source>
</evidence>
<feature type="binding site" evidence="7">
    <location>
        <position position="68"/>
    </location>
    <ligand>
        <name>substrate</name>
    </ligand>
</feature>
<feature type="binding site" evidence="7">
    <location>
        <begin position="142"/>
        <end position="145"/>
    </location>
    <ligand>
        <name>substrate</name>
    </ligand>
</feature>
<dbReference type="InterPro" id="IPR029001">
    <property type="entry name" value="ITPase-like_fam"/>
</dbReference>
<comment type="similarity">
    <text evidence="1 7 8">Belongs to the HAM1 NTPase family.</text>
</comment>
<evidence type="ECO:0000256" key="1">
    <source>
        <dbReference type="ARBA" id="ARBA00008023"/>
    </source>
</evidence>
<keyword evidence="3 7" id="KW-0547">Nucleotide-binding</keyword>
<dbReference type="RefSeq" id="WP_193436277.1">
    <property type="nucleotide sequence ID" value="NZ_CP063144.1"/>
</dbReference>
<dbReference type="SUPFAM" id="SSF52972">
    <property type="entry name" value="ITPase-like"/>
    <property type="match status" value="1"/>
</dbReference>
<comment type="subunit">
    <text evidence="7">Homodimer.</text>
</comment>
<dbReference type="NCBIfam" id="NF011396">
    <property type="entry name" value="PRK14821.1"/>
    <property type="match status" value="1"/>
</dbReference>
<evidence type="ECO:0000256" key="2">
    <source>
        <dbReference type="ARBA" id="ARBA00022723"/>
    </source>
</evidence>
<evidence type="ECO:0000256" key="3">
    <source>
        <dbReference type="ARBA" id="ARBA00022741"/>
    </source>
</evidence>
<dbReference type="OrthoDB" id="372108at2157"/>
<keyword evidence="6 7" id="KW-0546">Nucleotide metabolism</keyword>
<dbReference type="GO" id="GO:0000166">
    <property type="term" value="F:nucleotide binding"/>
    <property type="evidence" value="ECO:0007669"/>
    <property type="project" value="UniProtKB-KW"/>
</dbReference>
<dbReference type="GO" id="GO:0009117">
    <property type="term" value="P:nucleotide metabolic process"/>
    <property type="evidence" value="ECO:0007669"/>
    <property type="project" value="UniProtKB-KW"/>
</dbReference>
<dbReference type="EC" id="3.6.1.66" evidence="7"/>
<feature type="binding site" evidence="7">
    <location>
        <begin position="170"/>
        <end position="171"/>
    </location>
    <ligand>
        <name>substrate</name>
    </ligand>
</feature>
<dbReference type="Proteomes" id="UP000593766">
    <property type="component" value="Chromosome"/>
</dbReference>
<evidence type="ECO:0000256" key="7">
    <source>
        <dbReference type="HAMAP-Rule" id="MF_01405"/>
    </source>
</evidence>
<dbReference type="CDD" id="cd00515">
    <property type="entry name" value="HAM1"/>
    <property type="match status" value="1"/>
</dbReference>
<dbReference type="GO" id="GO:0005737">
    <property type="term" value="C:cytoplasm"/>
    <property type="evidence" value="ECO:0007669"/>
    <property type="project" value="TreeGrafter"/>
</dbReference>
<dbReference type="KEGG" id="tcs:IMZ38_00550"/>
<name>A0A7M1UQF6_9CREN</name>
<keyword evidence="2 7" id="KW-0479">Metal-binding</keyword>
<proteinExistence type="inferred from homology"/>
<dbReference type="PANTHER" id="PTHR11067:SF9">
    <property type="entry name" value="INOSINE TRIPHOSPHATE PYROPHOSPHATASE"/>
    <property type="match status" value="1"/>
</dbReference>
<dbReference type="Pfam" id="PF01725">
    <property type="entry name" value="Ham1p_like"/>
    <property type="match status" value="1"/>
</dbReference>
<comment type="catalytic activity">
    <reaction evidence="7">
        <text>ITP + H2O = IMP + diphosphate + H(+)</text>
        <dbReference type="Rhea" id="RHEA:29399"/>
        <dbReference type="ChEBI" id="CHEBI:15377"/>
        <dbReference type="ChEBI" id="CHEBI:15378"/>
        <dbReference type="ChEBI" id="CHEBI:33019"/>
        <dbReference type="ChEBI" id="CHEBI:58053"/>
        <dbReference type="ChEBI" id="CHEBI:61402"/>
        <dbReference type="EC" id="3.6.1.66"/>
    </reaction>
</comment>
<gene>
    <name evidence="9" type="ORF">IMZ38_00550</name>
</gene>
<sequence length="190" mass="21007">MYREICFATGNAHKYAEAEAVAREYGITLKQCPGVKREIQSDSLEEVAKHAALTAYMELGQPVLVEDAGLFVKALNGFPGPYSSYVYKTIGWKGLLKLMEGVEDRSACFKSVAVLVYEPFLITGVGEVCGAVATEARGVKGFGFDPVFIPEGYSVTFAEMDVVEKNMVSHRARALRSVFKTLREYLERLE</sequence>
<feature type="binding site" evidence="7">
    <location>
        <position position="67"/>
    </location>
    <ligand>
        <name>Mg(2+)</name>
        <dbReference type="ChEBI" id="CHEBI:18420"/>
    </ligand>
</feature>
<dbReference type="GO" id="GO:0017111">
    <property type="term" value="F:ribonucleoside triphosphate phosphatase activity"/>
    <property type="evidence" value="ECO:0007669"/>
    <property type="project" value="InterPro"/>
</dbReference>
<feature type="binding site" evidence="7">
    <location>
        <begin position="9"/>
        <end position="14"/>
    </location>
    <ligand>
        <name>substrate</name>
    </ligand>
</feature>
<feature type="binding site" evidence="7">
    <location>
        <position position="165"/>
    </location>
    <ligand>
        <name>substrate</name>
    </ligand>
</feature>
<dbReference type="GeneID" id="59453862"/>
<dbReference type="GO" id="GO:0036220">
    <property type="term" value="F:ITP diphosphatase activity"/>
    <property type="evidence" value="ECO:0007669"/>
    <property type="project" value="UniProtKB-UniRule"/>
</dbReference>
<reference evidence="9 10" key="1">
    <citation type="submission" date="2020-10" db="EMBL/GenBank/DDBJ databases">
        <title>Complete genome sequence of Thermosphaera aggregans strain 3507.</title>
        <authorList>
            <person name="Zayulina K.S."/>
            <person name="Elcheninov A.G."/>
            <person name="Toshchakov S.V."/>
            <person name="Kublanov I.V."/>
            <person name="Kochetkova T.V."/>
        </authorList>
    </citation>
    <scope>NUCLEOTIDE SEQUENCE [LARGE SCALE GENOMIC DNA]</scope>
    <source>
        <strain evidence="9 10">3507</strain>
    </source>
</reference>
<dbReference type="EMBL" id="CP063144">
    <property type="protein sequence ID" value="QOR94480.1"/>
    <property type="molecule type" value="Genomic_DNA"/>
</dbReference>
<dbReference type="AlphaFoldDB" id="A0A7M1UQF6"/>
<feature type="binding site" evidence="7">
    <location>
        <position position="38"/>
    </location>
    <ligand>
        <name>Mg(2+)</name>
        <dbReference type="ChEBI" id="CHEBI:18420"/>
    </ligand>
</feature>
<accession>A0A7M1UQF6</accession>
<dbReference type="InterPro" id="IPR002637">
    <property type="entry name" value="RdgB/HAM1"/>
</dbReference>
<dbReference type="NCBIfam" id="TIGR00042">
    <property type="entry name" value="RdgB/HAM1 family non-canonical purine NTP pyrophosphatase"/>
    <property type="match status" value="1"/>
</dbReference>
<dbReference type="InterPro" id="IPR020922">
    <property type="entry name" value="dITP/XTP_pyrophosphatase"/>
</dbReference>
<comment type="catalytic activity">
    <reaction evidence="7">
        <text>dITP + H2O = dIMP + diphosphate + H(+)</text>
        <dbReference type="Rhea" id="RHEA:28342"/>
        <dbReference type="ChEBI" id="CHEBI:15377"/>
        <dbReference type="ChEBI" id="CHEBI:15378"/>
        <dbReference type="ChEBI" id="CHEBI:33019"/>
        <dbReference type="ChEBI" id="CHEBI:61194"/>
        <dbReference type="ChEBI" id="CHEBI:61382"/>
        <dbReference type="EC" id="3.6.1.66"/>
    </reaction>
</comment>
<evidence type="ECO:0000256" key="6">
    <source>
        <dbReference type="ARBA" id="ARBA00023080"/>
    </source>
</evidence>
<evidence type="ECO:0000256" key="4">
    <source>
        <dbReference type="ARBA" id="ARBA00022801"/>
    </source>
</evidence>
<comment type="catalytic activity">
    <reaction evidence="7">
        <text>XTP + H2O = XMP + diphosphate + H(+)</text>
        <dbReference type="Rhea" id="RHEA:28610"/>
        <dbReference type="ChEBI" id="CHEBI:15377"/>
        <dbReference type="ChEBI" id="CHEBI:15378"/>
        <dbReference type="ChEBI" id="CHEBI:33019"/>
        <dbReference type="ChEBI" id="CHEBI:57464"/>
        <dbReference type="ChEBI" id="CHEBI:61314"/>
        <dbReference type="EC" id="3.6.1.66"/>
    </reaction>
</comment>
<comment type="function">
    <text evidence="7">Pyrophosphatase that catalyzes the hydrolysis of nucleoside triphosphates to their monophosphate derivatives, with a high preference for the non-canonical purine nucleotides XTP (xanthosine triphosphate), dITP (deoxyinosine triphosphate) and ITP. Seems to function as a house-cleaning enzyme that removes non-canonical purine nucleotides from the nucleotide pool, thus preventing their incorporation into DNA/RNA and avoiding chromosomal lesions.</text>
</comment>
<dbReference type="Gene3D" id="3.90.950.10">
    <property type="match status" value="1"/>
</dbReference>
<dbReference type="GO" id="GO:0036222">
    <property type="term" value="F:XTP diphosphatase activity"/>
    <property type="evidence" value="ECO:0007669"/>
    <property type="project" value="UniProtKB-UniRule"/>
</dbReference>
<feature type="active site" description="Proton acceptor" evidence="7">
    <location>
        <position position="67"/>
    </location>
</feature>
<dbReference type="PANTHER" id="PTHR11067">
    <property type="entry name" value="INOSINE TRIPHOSPHATE PYROPHOSPHATASE/HAM1 PROTEIN"/>
    <property type="match status" value="1"/>
</dbReference>
<keyword evidence="5 7" id="KW-0460">Magnesium</keyword>
<evidence type="ECO:0000256" key="5">
    <source>
        <dbReference type="ARBA" id="ARBA00022842"/>
    </source>
</evidence>
<dbReference type="HAMAP" id="MF_01405">
    <property type="entry name" value="Non_canon_purine_NTPase"/>
    <property type="match status" value="1"/>
</dbReference>